<proteinExistence type="predicted"/>
<organism evidence="2 3">
    <name type="scientific">Marasmius oreades</name>
    <name type="common">fairy-ring Marasmius</name>
    <dbReference type="NCBI Taxonomy" id="181124"/>
    <lineage>
        <taxon>Eukaryota</taxon>
        <taxon>Fungi</taxon>
        <taxon>Dikarya</taxon>
        <taxon>Basidiomycota</taxon>
        <taxon>Agaricomycotina</taxon>
        <taxon>Agaricomycetes</taxon>
        <taxon>Agaricomycetidae</taxon>
        <taxon>Agaricales</taxon>
        <taxon>Marasmiineae</taxon>
        <taxon>Marasmiaceae</taxon>
        <taxon>Marasmius</taxon>
    </lineage>
</organism>
<dbReference type="Proteomes" id="UP001049176">
    <property type="component" value="Chromosome 9"/>
</dbReference>
<evidence type="ECO:0000256" key="1">
    <source>
        <dbReference type="SAM" id="Phobius"/>
    </source>
</evidence>
<gene>
    <name evidence="2" type="ORF">E1B28_013698</name>
</gene>
<comment type="caution">
    <text evidence="2">The sequence shown here is derived from an EMBL/GenBank/DDBJ whole genome shotgun (WGS) entry which is preliminary data.</text>
</comment>
<accession>A0A9P7RQP8</accession>
<name>A0A9P7RQP8_9AGAR</name>
<evidence type="ECO:0000313" key="3">
    <source>
        <dbReference type="Proteomes" id="UP001049176"/>
    </source>
</evidence>
<dbReference type="EMBL" id="CM032189">
    <property type="protein sequence ID" value="KAG7087757.1"/>
    <property type="molecule type" value="Genomic_DNA"/>
</dbReference>
<keyword evidence="1" id="KW-0472">Membrane</keyword>
<dbReference type="KEGG" id="more:E1B28_013698"/>
<sequence>MKMRKFHWDSSAFNLVLAFDPVFFTWFSLFERKSPHKNSSNAKGHNNNIPYTSITVGRWMNIMFTNQSPHYLALGFSNCLLSLRTETVLRIREVRRQPTSLKLEGRQGVST</sequence>
<keyword evidence="1" id="KW-0812">Transmembrane</keyword>
<evidence type="ECO:0000313" key="2">
    <source>
        <dbReference type="EMBL" id="KAG7087757.1"/>
    </source>
</evidence>
<dbReference type="GeneID" id="66082773"/>
<dbReference type="AlphaFoldDB" id="A0A9P7RQP8"/>
<keyword evidence="3" id="KW-1185">Reference proteome</keyword>
<reference evidence="2" key="1">
    <citation type="journal article" date="2021" name="Genome Biol. Evol.">
        <title>The assembled and annotated genome of the fairy-ring fungus Marasmius oreades.</title>
        <authorList>
            <person name="Hiltunen M."/>
            <person name="Ament-Velasquez S.L."/>
            <person name="Johannesson H."/>
        </authorList>
    </citation>
    <scope>NUCLEOTIDE SEQUENCE</scope>
    <source>
        <strain evidence="2">03SP1</strain>
    </source>
</reference>
<keyword evidence="1" id="KW-1133">Transmembrane helix</keyword>
<protein>
    <submittedName>
        <fullName evidence="2">Uncharacterized protein</fullName>
    </submittedName>
</protein>
<feature type="transmembrane region" description="Helical" evidence="1">
    <location>
        <begin position="12"/>
        <end position="30"/>
    </location>
</feature>
<dbReference type="RefSeq" id="XP_043004228.1">
    <property type="nucleotide sequence ID" value="XM_043158873.1"/>
</dbReference>